<keyword evidence="3" id="KW-1185">Reference proteome</keyword>
<feature type="region of interest" description="Disordered" evidence="1">
    <location>
        <begin position="1"/>
        <end position="20"/>
    </location>
</feature>
<feature type="region of interest" description="Disordered" evidence="1">
    <location>
        <begin position="26"/>
        <end position="60"/>
    </location>
</feature>
<proteinExistence type="predicted"/>
<dbReference type="EMBL" id="BPVZ01000106">
    <property type="protein sequence ID" value="GKV34623.1"/>
    <property type="molecule type" value="Genomic_DNA"/>
</dbReference>
<gene>
    <name evidence="2" type="ORF">SLEP1_g42984</name>
</gene>
<dbReference type="Proteomes" id="UP001054252">
    <property type="component" value="Unassembled WGS sequence"/>
</dbReference>
<reference evidence="2 3" key="1">
    <citation type="journal article" date="2021" name="Commun. Biol.">
        <title>The genome of Shorea leprosula (Dipterocarpaceae) highlights the ecological relevance of drought in aseasonal tropical rainforests.</title>
        <authorList>
            <person name="Ng K.K.S."/>
            <person name="Kobayashi M.J."/>
            <person name="Fawcett J.A."/>
            <person name="Hatakeyama M."/>
            <person name="Paape T."/>
            <person name="Ng C.H."/>
            <person name="Ang C.C."/>
            <person name="Tnah L.H."/>
            <person name="Lee C.T."/>
            <person name="Nishiyama T."/>
            <person name="Sese J."/>
            <person name="O'Brien M.J."/>
            <person name="Copetti D."/>
            <person name="Mohd Noor M.I."/>
            <person name="Ong R.C."/>
            <person name="Putra M."/>
            <person name="Sireger I.Z."/>
            <person name="Indrioko S."/>
            <person name="Kosugi Y."/>
            <person name="Izuno A."/>
            <person name="Isagi Y."/>
            <person name="Lee S.L."/>
            <person name="Shimizu K.K."/>
        </authorList>
    </citation>
    <scope>NUCLEOTIDE SEQUENCE [LARGE SCALE GENOMIC DNA]</scope>
    <source>
        <strain evidence="2">214</strain>
    </source>
</reference>
<protein>
    <submittedName>
        <fullName evidence="2">Uncharacterized protein</fullName>
    </submittedName>
</protein>
<evidence type="ECO:0000256" key="1">
    <source>
        <dbReference type="SAM" id="MobiDB-lite"/>
    </source>
</evidence>
<sequence>MLVGRTKGGDTQTQESCSTREKLFCARSRAPSRPKSQHPPLLFTSSRRGQPPPSLAFLRPATLPPSLLGRSRPQHIIRQTAILRLGFVVSDFFLL</sequence>
<comment type="caution">
    <text evidence="2">The sequence shown here is derived from an EMBL/GenBank/DDBJ whole genome shotgun (WGS) entry which is preliminary data.</text>
</comment>
<name>A0AAV5LBZ0_9ROSI</name>
<dbReference type="AlphaFoldDB" id="A0AAV5LBZ0"/>
<accession>A0AAV5LBZ0</accession>
<organism evidence="2 3">
    <name type="scientific">Rubroshorea leprosula</name>
    <dbReference type="NCBI Taxonomy" id="152421"/>
    <lineage>
        <taxon>Eukaryota</taxon>
        <taxon>Viridiplantae</taxon>
        <taxon>Streptophyta</taxon>
        <taxon>Embryophyta</taxon>
        <taxon>Tracheophyta</taxon>
        <taxon>Spermatophyta</taxon>
        <taxon>Magnoliopsida</taxon>
        <taxon>eudicotyledons</taxon>
        <taxon>Gunneridae</taxon>
        <taxon>Pentapetalae</taxon>
        <taxon>rosids</taxon>
        <taxon>malvids</taxon>
        <taxon>Malvales</taxon>
        <taxon>Dipterocarpaceae</taxon>
        <taxon>Rubroshorea</taxon>
    </lineage>
</organism>
<evidence type="ECO:0000313" key="2">
    <source>
        <dbReference type="EMBL" id="GKV34623.1"/>
    </source>
</evidence>
<evidence type="ECO:0000313" key="3">
    <source>
        <dbReference type="Proteomes" id="UP001054252"/>
    </source>
</evidence>